<evidence type="ECO:0000256" key="5">
    <source>
        <dbReference type="ARBA" id="ARBA00022448"/>
    </source>
</evidence>
<evidence type="ECO:0000313" key="14">
    <source>
        <dbReference type="EMBL" id="EFP95796.1"/>
    </source>
</evidence>
<evidence type="ECO:0000256" key="12">
    <source>
        <dbReference type="ARBA" id="ARBA00023288"/>
    </source>
</evidence>
<name>E3BMD1_9VIBR</name>
<evidence type="ECO:0000256" key="6">
    <source>
        <dbReference type="ARBA" id="ARBA00022729"/>
    </source>
</evidence>
<keyword evidence="15" id="KW-1185">Reference proteome</keyword>
<keyword evidence="11 13" id="KW-0998">Cell outer membrane</keyword>
<dbReference type="STRING" id="796620.VIBC2010_05719"/>
<keyword evidence="6 13" id="KW-0732">Signal</keyword>
<dbReference type="AlphaFoldDB" id="E3BMD1"/>
<keyword evidence="7 13" id="KW-0653">Protein transport</keyword>
<evidence type="ECO:0000256" key="1">
    <source>
        <dbReference type="ARBA" id="ARBA00004459"/>
    </source>
</evidence>
<dbReference type="SUPFAM" id="SSF89392">
    <property type="entry name" value="Prokaryotic lipoproteins and lipoprotein localization factors"/>
    <property type="match status" value="1"/>
</dbReference>
<evidence type="ECO:0000313" key="15">
    <source>
        <dbReference type="Proteomes" id="UP000002943"/>
    </source>
</evidence>
<dbReference type="OrthoDB" id="9797618at2"/>
<dbReference type="GO" id="GO:0015031">
    <property type="term" value="P:protein transport"/>
    <property type="evidence" value="ECO:0007669"/>
    <property type="project" value="UniProtKB-KW"/>
</dbReference>
<dbReference type="eggNOG" id="COG3017">
    <property type="taxonomic scope" value="Bacteria"/>
</dbReference>
<comment type="subunit">
    <text evidence="3 13">Monomer.</text>
</comment>
<dbReference type="PROSITE" id="PS51257">
    <property type="entry name" value="PROKAR_LIPOPROTEIN"/>
    <property type="match status" value="1"/>
</dbReference>
<protein>
    <recommendedName>
        <fullName evidence="4 13">Outer-membrane lipoprotein LolB</fullName>
    </recommendedName>
</protein>
<keyword evidence="10 13" id="KW-0143">Chaperone</keyword>
<dbReference type="EMBL" id="AEIU01000087">
    <property type="protein sequence ID" value="EFP95796.1"/>
    <property type="molecule type" value="Genomic_DNA"/>
</dbReference>
<reference evidence="14 15" key="1">
    <citation type="journal article" date="2012" name="Int. J. Syst. Evol. Microbiol.">
        <title>Vibrio caribbeanicus sp. nov., isolated from the marine sponge Scleritoderma cyanea.</title>
        <authorList>
            <person name="Hoffmann M."/>
            <person name="Monday S.R."/>
            <person name="Allard M.W."/>
            <person name="Strain E.A."/>
            <person name="Whittaker P."/>
            <person name="Naum M."/>
            <person name="McCarthy P.J."/>
            <person name="Lopez J.V."/>
            <person name="Fischer M."/>
            <person name="Brown E.W."/>
        </authorList>
    </citation>
    <scope>NUCLEOTIDE SEQUENCE [LARGE SCALE GENOMIC DNA]</scope>
    <source>
        <strain evidence="14 15">ATCC BAA-2122</strain>
    </source>
</reference>
<evidence type="ECO:0000256" key="9">
    <source>
        <dbReference type="ARBA" id="ARBA00023139"/>
    </source>
</evidence>
<evidence type="ECO:0000256" key="11">
    <source>
        <dbReference type="ARBA" id="ARBA00023237"/>
    </source>
</evidence>
<keyword evidence="5 13" id="KW-0813">Transport</keyword>
<keyword evidence="8 13" id="KW-0472">Membrane</keyword>
<evidence type="ECO:0000256" key="2">
    <source>
        <dbReference type="ARBA" id="ARBA00009696"/>
    </source>
</evidence>
<comment type="subcellular location">
    <subcellularLocation>
        <location evidence="1 13">Cell outer membrane</location>
        <topology evidence="1 13">Lipid-anchor</topology>
    </subcellularLocation>
</comment>
<evidence type="ECO:0000256" key="7">
    <source>
        <dbReference type="ARBA" id="ARBA00022927"/>
    </source>
</evidence>
<dbReference type="NCBIfam" id="TIGR00548">
    <property type="entry name" value="lolB"/>
    <property type="match status" value="1"/>
</dbReference>
<dbReference type="GO" id="GO:0044874">
    <property type="term" value="P:lipoprotein localization to outer membrane"/>
    <property type="evidence" value="ECO:0007669"/>
    <property type="project" value="UniProtKB-UniRule"/>
</dbReference>
<comment type="function">
    <text evidence="13">Plays a critical role in the incorporation of lipoproteins in the outer membrane after they are released by the LolA protein.</text>
</comment>
<dbReference type="GO" id="GO:0009279">
    <property type="term" value="C:cell outer membrane"/>
    <property type="evidence" value="ECO:0007669"/>
    <property type="project" value="UniProtKB-SubCell"/>
</dbReference>
<dbReference type="InterPro" id="IPR029046">
    <property type="entry name" value="LolA/LolB/LppX"/>
</dbReference>
<dbReference type="RefSeq" id="WP_009602265.1">
    <property type="nucleotide sequence ID" value="NZ_AEIU01000087.1"/>
</dbReference>
<comment type="caution">
    <text evidence="14">The sequence shown here is derived from an EMBL/GenBank/DDBJ whole genome shotgun (WGS) entry which is preliminary data.</text>
</comment>
<sequence length="206" mass="23175">MLKIYLKPIFSALFIVFVLGGCATLDSTTNVEWKAHQQRLLSLEAYKASGKLAYISPAQRQSLNFQWSLSTSKLNLRLTTFLGQTALNMTSNANTARVETYDDHIYQAETAEELITQLTGLKIPVNPLKKWLVGLPADVDNYTLNPTNTLASLTKTVDGKLWQVDYLGYQDVDYEKRSIPLPSRIRLTQGDTSIKLIISTWTLNND</sequence>
<dbReference type="Proteomes" id="UP000002943">
    <property type="component" value="Unassembled WGS sequence"/>
</dbReference>
<evidence type="ECO:0000256" key="8">
    <source>
        <dbReference type="ARBA" id="ARBA00023136"/>
    </source>
</evidence>
<accession>E3BMD1</accession>
<evidence type="ECO:0000256" key="13">
    <source>
        <dbReference type="HAMAP-Rule" id="MF_00233"/>
    </source>
</evidence>
<proteinExistence type="inferred from homology"/>
<keyword evidence="12 13" id="KW-0449">Lipoprotein</keyword>
<organism evidence="14 15">
    <name type="scientific">Vibrio caribbeanicus ATCC BAA-2122</name>
    <dbReference type="NCBI Taxonomy" id="796620"/>
    <lineage>
        <taxon>Bacteria</taxon>
        <taxon>Pseudomonadati</taxon>
        <taxon>Pseudomonadota</taxon>
        <taxon>Gammaproteobacteria</taxon>
        <taxon>Vibrionales</taxon>
        <taxon>Vibrionaceae</taxon>
        <taxon>Vibrio</taxon>
    </lineage>
</organism>
<keyword evidence="9 13" id="KW-0564">Palmitate</keyword>
<dbReference type="Pfam" id="PF03550">
    <property type="entry name" value="LolB"/>
    <property type="match status" value="1"/>
</dbReference>
<dbReference type="CDD" id="cd16326">
    <property type="entry name" value="LolB"/>
    <property type="match status" value="1"/>
</dbReference>
<comment type="similarity">
    <text evidence="2 13">Belongs to the LolB family.</text>
</comment>
<dbReference type="InterPro" id="IPR004565">
    <property type="entry name" value="OM_lipoprot_LolB"/>
</dbReference>
<gene>
    <name evidence="13 14" type="primary">lolB</name>
    <name evidence="14" type="ORF">VIBC2010_05719</name>
</gene>
<evidence type="ECO:0000256" key="4">
    <source>
        <dbReference type="ARBA" id="ARBA00016202"/>
    </source>
</evidence>
<evidence type="ECO:0000256" key="3">
    <source>
        <dbReference type="ARBA" id="ARBA00011245"/>
    </source>
</evidence>
<dbReference type="Gene3D" id="2.50.20.10">
    <property type="entry name" value="Lipoprotein localisation LolA/LolB/LppX"/>
    <property type="match status" value="1"/>
</dbReference>
<dbReference type="HAMAP" id="MF_00233">
    <property type="entry name" value="LolB"/>
    <property type="match status" value="1"/>
</dbReference>
<evidence type="ECO:0000256" key="10">
    <source>
        <dbReference type="ARBA" id="ARBA00023186"/>
    </source>
</evidence>